<gene>
    <name evidence="1" type="ordered locus">AXX17_At2g04410</name>
</gene>
<proteinExistence type="predicted"/>
<sequence>MGAKILSWEWALKSMNSLHMEKVTFAASTMNIIKAIHKPTEWPLILSHIAPLLVLGSGKQDWKIGINKLGDLQVTTFWGYAATISRKEDMMIYTGRSQQMQKLDALRSCPILLIGTMLLLRTL</sequence>
<dbReference type="EMBL" id="LUHQ01000002">
    <property type="protein sequence ID" value="OAP07471.1"/>
    <property type="molecule type" value="Genomic_DNA"/>
</dbReference>
<reference evidence="2" key="1">
    <citation type="journal article" date="2016" name="Proc. Natl. Acad. Sci. U.S.A.">
        <title>Chromosome-level assembly of Arabidopsis thaliana Ler reveals the extent of translocation and inversion polymorphisms.</title>
        <authorList>
            <person name="Zapata L."/>
            <person name="Ding J."/>
            <person name="Willing E.M."/>
            <person name="Hartwig B."/>
            <person name="Bezdan D."/>
            <person name="Jiao W.B."/>
            <person name="Patel V."/>
            <person name="Velikkakam James G."/>
            <person name="Koornneef M."/>
            <person name="Ossowski S."/>
            <person name="Schneeberger K."/>
        </authorList>
    </citation>
    <scope>NUCLEOTIDE SEQUENCE [LARGE SCALE GENOMIC DNA]</scope>
    <source>
        <strain evidence="2">cv. Landsberg erecta</strain>
    </source>
</reference>
<dbReference type="Proteomes" id="UP000078284">
    <property type="component" value="Chromosome 2"/>
</dbReference>
<evidence type="ECO:0000313" key="2">
    <source>
        <dbReference type="Proteomes" id="UP000078284"/>
    </source>
</evidence>
<evidence type="ECO:0000313" key="1">
    <source>
        <dbReference type="EMBL" id="OAP07471.1"/>
    </source>
</evidence>
<accession>A0A178VPY8</accession>
<comment type="caution">
    <text evidence="1">The sequence shown here is derived from an EMBL/GenBank/DDBJ whole genome shotgun (WGS) entry which is preliminary data.</text>
</comment>
<organism evidence="1 2">
    <name type="scientific">Arabidopsis thaliana</name>
    <name type="common">Mouse-ear cress</name>
    <dbReference type="NCBI Taxonomy" id="3702"/>
    <lineage>
        <taxon>Eukaryota</taxon>
        <taxon>Viridiplantae</taxon>
        <taxon>Streptophyta</taxon>
        <taxon>Embryophyta</taxon>
        <taxon>Tracheophyta</taxon>
        <taxon>Spermatophyta</taxon>
        <taxon>Magnoliopsida</taxon>
        <taxon>eudicotyledons</taxon>
        <taxon>Gunneridae</taxon>
        <taxon>Pentapetalae</taxon>
        <taxon>rosids</taxon>
        <taxon>malvids</taxon>
        <taxon>Brassicales</taxon>
        <taxon>Brassicaceae</taxon>
        <taxon>Camelineae</taxon>
        <taxon>Arabidopsis</taxon>
    </lineage>
</organism>
<name>A0A178VPY8_ARATH</name>
<dbReference type="AlphaFoldDB" id="A0A178VPY8"/>
<protein>
    <submittedName>
        <fullName evidence="1">Uncharacterized protein</fullName>
    </submittedName>
</protein>